<evidence type="ECO:0000313" key="6">
    <source>
        <dbReference type="Proteomes" id="UP000032266"/>
    </source>
</evidence>
<dbReference type="EMBL" id="CP007142">
    <property type="protein sequence ID" value="AJQ96753.1"/>
    <property type="molecule type" value="Genomic_DNA"/>
</dbReference>
<dbReference type="OrthoDB" id="108476at2"/>
<dbReference type="RefSeq" id="WP_044618687.1">
    <property type="nucleotide sequence ID" value="NZ_CP007142.1"/>
</dbReference>
<feature type="binding site" evidence="1">
    <location>
        <position position="13"/>
    </location>
    <ligand>
        <name>Zn(2+)</name>
        <dbReference type="ChEBI" id="CHEBI:29105"/>
    </ligand>
</feature>
<feature type="domain" description="Methyltransferase" evidence="3">
    <location>
        <begin position="94"/>
        <end position="176"/>
    </location>
</feature>
<organism evidence="5 6">
    <name type="scientific">Gynuella sunshinyii YC6258</name>
    <dbReference type="NCBI Taxonomy" id="1445510"/>
    <lineage>
        <taxon>Bacteria</taxon>
        <taxon>Pseudomonadati</taxon>
        <taxon>Pseudomonadota</taxon>
        <taxon>Gammaproteobacteria</taxon>
        <taxon>Oceanospirillales</taxon>
        <taxon>Saccharospirillaceae</taxon>
        <taxon>Gynuella</taxon>
    </lineage>
</organism>
<dbReference type="Pfam" id="PF13649">
    <property type="entry name" value="Methyltransf_25"/>
    <property type="match status" value="1"/>
</dbReference>
<dbReference type="Pfam" id="PF21302">
    <property type="entry name" value="Zn_ribbon_RlmA"/>
    <property type="match status" value="1"/>
</dbReference>
<dbReference type="HOGENOM" id="CLU_050931_0_0_6"/>
<keyword evidence="5" id="KW-0830">Ubiquinone</keyword>
<reference evidence="5 6" key="1">
    <citation type="submission" date="2014-01" db="EMBL/GenBank/DDBJ databases">
        <title>Full genme sequencing of cellulolytic bacterium Gynuella sunshinyii YC6258T gen. nov., sp. nov.</title>
        <authorList>
            <person name="Khan H."/>
            <person name="Chung E.J."/>
            <person name="Chung Y.R."/>
        </authorList>
    </citation>
    <scope>NUCLEOTIDE SEQUENCE [LARGE SCALE GENOMIC DNA]</scope>
    <source>
        <strain evidence="5 6">YC6258</strain>
    </source>
</reference>
<feature type="binding site" evidence="2">
    <location>
        <position position="187"/>
    </location>
    <ligand>
        <name>S-adenosyl-L-methionine</name>
        <dbReference type="ChEBI" id="CHEBI:59789"/>
    </ligand>
</feature>
<feature type="domain" description="23S rRNA (guanine(745)-N(1))-methyltransferase N-terminal" evidence="4">
    <location>
        <begin position="9"/>
        <end position="51"/>
    </location>
</feature>
<feature type="binding site" evidence="1">
    <location>
        <position position="10"/>
    </location>
    <ligand>
        <name>Zn(2+)</name>
        <dbReference type="ChEBI" id="CHEBI:29105"/>
    </ligand>
</feature>
<dbReference type="InterPro" id="IPR016718">
    <property type="entry name" value="rRNA_m1G-MeTrfase_A_prd"/>
</dbReference>
<dbReference type="SUPFAM" id="SSF53335">
    <property type="entry name" value="S-adenosyl-L-methionine-dependent methyltransferases"/>
    <property type="match status" value="1"/>
</dbReference>
<feature type="binding site" evidence="1">
    <location>
        <position position="26"/>
    </location>
    <ligand>
        <name>Zn(2+)</name>
        <dbReference type="ChEBI" id="CHEBI:29105"/>
    </ligand>
</feature>
<dbReference type="STRING" id="1445510.YC6258_04721"/>
<dbReference type="Proteomes" id="UP000032266">
    <property type="component" value="Chromosome"/>
</dbReference>
<dbReference type="InterPro" id="IPR048647">
    <property type="entry name" value="RlmA_N"/>
</dbReference>
<proteinExistence type="predicted"/>
<keyword evidence="5" id="KW-0808">Transferase</keyword>
<evidence type="ECO:0000259" key="4">
    <source>
        <dbReference type="Pfam" id="PF21302"/>
    </source>
</evidence>
<feature type="binding site" evidence="2">
    <location>
        <begin position="100"/>
        <end position="101"/>
    </location>
    <ligand>
        <name>S-adenosyl-L-methionine</name>
        <dbReference type="ChEBI" id="CHEBI:59789"/>
    </ligand>
</feature>
<dbReference type="Gene3D" id="3.40.50.150">
    <property type="entry name" value="Vaccinia Virus protein VP39"/>
    <property type="match status" value="1"/>
</dbReference>
<dbReference type="PIRSF" id="PIRSF018249">
    <property type="entry name" value="MyrA_prd"/>
    <property type="match status" value="1"/>
</dbReference>
<sequence length="279" mass="31880">MDKTQPVLKCPVCSQPLDNTDFGLACAAPHTFDRAKQGYVNLLMSNHKRSRSPGDDKEMVTARTRFLDLQRYQPLIEAVIHCADKFWPDVQSWVDLGCGEGWYTQRLNEHLDFAKAFGLDISKHAVMAACKRSRQIDWYVASSARTPFMDQSMDAALILFAQLEPQELIRILKPEGSLIIAGAGSDHLLPLRELLYEQVNFNHFDPSTQLAPQFELAYDKEIKFEWIPENDQELYDLLAMTPHNWRVKPEKKEAITELTGKLMTGHFRVQVWELVSSAG</sequence>
<dbReference type="InterPro" id="IPR041698">
    <property type="entry name" value="Methyltransf_25"/>
</dbReference>
<evidence type="ECO:0000313" key="5">
    <source>
        <dbReference type="EMBL" id="AJQ96753.1"/>
    </source>
</evidence>
<keyword evidence="6" id="KW-1185">Reference proteome</keyword>
<dbReference type="KEGG" id="gsn:YC6258_04721"/>
<evidence type="ECO:0000256" key="1">
    <source>
        <dbReference type="PIRSR" id="PIRSR018249-1"/>
    </source>
</evidence>
<evidence type="ECO:0000259" key="3">
    <source>
        <dbReference type="Pfam" id="PF13649"/>
    </source>
</evidence>
<feature type="binding site" evidence="2">
    <location>
        <position position="72"/>
    </location>
    <ligand>
        <name>S-adenosyl-L-methionine</name>
        <dbReference type="ChEBI" id="CHEBI:59789"/>
    </ligand>
</feature>
<dbReference type="GO" id="GO:0032259">
    <property type="term" value="P:methylation"/>
    <property type="evidence" value="ECO:0007669"/>
    <property type="project" value="UniProtKB-KW"/>
</dbReference>
<name>A0A0C5VU03_9GAMM</name>
<dbReference type="CDD" id="cd02440">
    <property type="entry name" value="AdoMet_MTases"/>
    <property type="match status" value="1"/>
</dbReference>
<dbReference type="GO" id="GO:0008168">
    <property type="term" value="F:methyltransferase activity"/>
    <property type="evidence" value="ECO:0007669"/>
    <property type="project" value="UniProtKB-KW"/>
</dbReference>
<protein>
    <submittedName>
        <fullName evidence="5">Methylase involved in ubiquinone/menaquinone biosynthesis</fullName>
    </submittedName>
</protein>
<dbReference type="InterPro" id="IPR029063">
    <property type="entry name" value="SAM-dependent_MTases_sf"/>
</dbReference>
<dbReference type="AlphaFoldDB" id="A0A0C5VU03"/>
<accession>A0A0C5VU03</accession>
<gene>
    <name evidence="5" type="ORF">YC6258_04721</name>
</gene>
<dbReference type="GO" id="GO:0046872">
    <property type="term" value="F:metal ion binding"/>
    <property type="evidence" value="ECO:0007669"/>
    <property type="project" value="UniProtKB-KW"/>
</dbReference>
<evidence type="ECO:0000256" key="2">
    <source>
        <dbReference type="PIRSR" id="PIRSR018249-2"/>
    </source>
</evidence>
<feature type="binding site" evidence="1">
    <location>
        <position position="30"/>
    </location>
    <ligand>
        <name>Zn(2+)</name>
        <dbReference type="ChEBI" id="CHEBI:29105"/>
    </ligand>
</feature>
<keyword evidence="2" id="KW-0949">S-adenosyl-L-methionine</keyword>
<keyword evidence="1" id="KW-0479">Metal-binding</keyword>
<keyword evidence="5" id="KW-0489">Methyltransferase</keyword>
<keyword evidence="1" id="KW-0862">Zinc</keyword>